<sequence length="69" mass="7856">MPRQSGNPIRHSVSGAKCDGPRLKRAPCSNYRVTEIVSQYVTQQILIFPEESNTDYLKQLIFRSGESKE</sequence>
<gene>
    <name evidence="1" type="ORF">EYF80_022829</name>
</gene>
<dbReference type="AlphaFoldDB" id="A0A4Z2HQ62"/>
<reference evidence="1 2" key="1">
    <citation type="submission" date="2019-03" db="EMBL/GenBank/DDBJ databases">
        <title>First draft genome of Liparis tanakae, snailfish: a comprehensive survey of snailfish specific genes.</title>
        <authorList>
            <person name="Kim W."/>
            <person name="Song I."/>
            <person name="Jeong J.-H."/>
            <person name="Kim D."/>
            <person name="Kim S."/>
            <person name="Ryu S."/>
            <person name="Song J.Y."/>
            <person name="Lee S.K."/>
        </authorList>
    </citation>
    <scope>NUCLEOTIDE SEQUENCE [LARGE SCALE GENOMIC DNA]</scope>
    <source>
        <tissue evidence="1">Muscle</tissue>
    </source>
</reference>
<name>A0A4Z2HQ62_9TELE</name>
<organism evidence="1 2">
    <name type="scientific">Liparis tanakae</name>
    <name type="common">Tanaka's snailfish</name>
    <dbReference type="NCBI Taxonomy" id="230148"/>
    <lineage>
        <taxon>Eukaryota</taxon>
        <taxon>Metazoa</taxon>
        <taxon>Chordata</taxon>
        <taxon>Craniata</taxon>
        <taxon>Vertebrata</taxon>
        <taxon>Euteleostomi</taxon>
        <taxon>Actinopterygii</taxon>
        <taxon>Neopterygii</taxon>
        <taxon>Teleostei</taxon>
        <taxon>Neoteleostei</taxon>
        <taxon>Acanthomorphata</taxon>
        <taxon>Eupercaria</taxon>
        <taxon>Perciformes</taxon>
        <taxon>Cottioidei</taxon>
        <taxon>Cottales</taxon>
        <taxon>Liparidae</taxon>
        <taxon>Liparis</taxon>
    </lineage>
</organism>
<evidence type="ECO:0000313" key="2">
    <source>
        <dbReference type="Proteomes" id="UP000314294"/>
    </source>
</evidence>
<evidence type="ECO:0000313" key="1">
    <source>
        <dbReference type="EMBL" id="TNN66912.1"/>
    </source>
</evidence>
<accession>A0A4Z2HQ62</accession>
<comment type="caution">
    <text evidence="1">The sequence shown here is derived from an EMBL/GenBank/DDBJ whole genome shotgun (WGS) entry which is preliminary data.</text>
</comment>
<proteinExistence type="predicted"/>
<protein>
    <submittedName>
        <fullName evidence="1">Uncharacterized protein</fullName>
    </submittedName>
</protein>
<keyword evidence="2" id="KW-1185">Reference proteome</keyword>
<dbReference type="Proteomes" id="UP000314294">
    <property type="component" value="Unassembled WGS sequence"/>
</dbReference>
<dbReference type="EMBL" id="SRLO01000212">
    <property type="protein sequence ID" value="TNN66912.1"/>
    <property type="molecule type" value="Genomic_DNA"/>
</dbReference>